<feature type="compositionally biased region" description="Polar residues" evidence="2">
    <location>
        <begin position="33"/>
        <end position="43"/>
    </location>
</feature>
<evidence type="ECO:0000256" key="2">
    <source>
        <dbReference type="SAM" id="MobiDB-lite"/>
    </source>
</evidence>
<organism evidence="4">
    <name type="scientific">Fonticula alba</name>
    <name type="common">Slime mold</name>
    <dbReference type="NCBI Taxonomy" id="691883"/>
    <lineage>
        <taxon>Eukaryota</taxon>
        <taxon>Rotosphaerida</taxon>
        <taxon>Fonticulaceae</taxon>
        <taxon>Fonticula</taxon>
    </lineage>
</organism>
<dbReference type="GeneID" id="20526704"/>
<keyword evidence="5" id="KW-1185">Reference proteome</keyword>
<dbReference type="PROSITE" id="PS50089">
    <property type="entry name" value="ZF_RING_2"/>
    <property type="match status" value="1"/>
</dbReference>
<evidence type="ECO:0000259" key="3">
    <source>
        <dbReference type="PROSITE" id="PS50089"/>
    </source>
</evidence>
<dbReference type="InterPro" id="IPR001841">
    <property type="entry name" value="Znf_RING"/>
</dbReference>
<dbReference type="EMBL" id="KB932203">
    <property type="protein sequence ID" value="KCV71031.1"/>
    <property type="molecule type" value="Genomic_DNA"/>
</dbReference>
<sequence length="457" mass="48864">MLQSNAAPVGGSGLTPPPSPATQSGLEAAVAPTTDSLPTPSTVLPQHRRCEACATSLLRSTALLVTPCGHVVCERCRDHTFAAPNAPARCHCGLSLRGADDFRPPRWEWMGIERDLWARETLAAHIRTRESFDPLPEFASVISPDECDRAYDDYLENVEEIFIRLAQRQNVDQQLFLFACATLAPPPGCSLPLGGKAQDGPAAATAAERRRRARQAGVAAALSLPQFEWRRALPDPFTADPAAAGLPRSESASSSVSASQSMSLLGGRGNRSRHVAGSNLREWRAREGDATWTPFEAIRALAIQLEARARANAQNLSKSRAASQAAADQAAAAAANVPFDPMEGCYYTDANRALSLLALQNINVPPPPGPDGKPGPPAEPFAWTQGLWLQEKSQTTDDMRQIATEQAGGFVRGSIWPVPVFPQPVDAKVFFSGSGALGGAHACVINARRSQHYTPTQ</sequence>
<feature type="compositionally biased region" description="Low complexity" evidence="2">
    <location>
        <begin position="249"/>
        <end position="263"/>
    </location>
</feature>
<evidence type="ECO:0000313" key="4">
    <source>
        <dbReference type="EMBL" id="KCV71031.1"/>
    </source>
</evidence>
<proteinExistence type="predicted"/>
<feature type="domain" description="RING-type" evidence="3">
    <location>
        <begin position="50"/>
        <end position="90"/>
    </location>
</feature>
<keyword evidence="1" id="KW-0479">Metal-binding</keyword>
<dbReference type="Proteomes" id="UP000030693">
    <property type="component" value="Unassembled WGS sequence"/>
</dbReference>
<reference evidence="4" key="1">
    <citation type="submission" date="2013-04" db="EMBL/GenBank/DDBJ databases">
        <title>The Genome Sequence of Fonticula alba ATCC 38817.</title>
        <authorList>
            <consortium name="The Broad Institute Genomics Platform"/>
            <person name="Russ C."/>
            <person name="Cuomo C."/>
            <person name="Burger G."/>
            <person name="Gray M.W."/>
            <person name="Holland P.W.H."/>
            <person name="King N."/>
            <person name="Lang F.B.F."/>
            <person name="Roger A.J."/>
            <person name="Ruiz-Trillo I."/>
            <person name="Brown M."/>
            <person name="Walker B."/>
            <person name="Young S."/>
            <person name="Zeng Q."/>
            <person name="Gargeya S."/>
            <person name="Fitzgerald M."/>
            <person name="Haas B."/>
            <person name="Abouelleil A."/>
            <person name="Allen A.W."/>
            <person name="Alvarado L."/>
            <person name="Arachchi H.M."/>
            <person name="Berlin A.M."/>
            <person name="Chapman S.B."/>
            <person name="Gainer-Dewar J."/>
            <person name="Goldberg J."/>
            <person name="Griggs A."/>
            <person name="Gujja S."/>
            <person name="Hansen M."/>
            <person name="Howarth C."/>
            <person name="Imamovic A."/>
            <person name="Ireland A."/>
            <person name="Larimer J."/>
            <person name="McCowan C."/>
            <person name="Murphy C."/>
            <person name="Pearson M."/>
            <person name="Poon T.W."/>
            <person name="Priest M."/>
            <person name="Roberts A."/>
            <person name="Saif S."/>
            <person name="Shea T."/>
            <person name="Sisk P."/>
            <person name="Sykes S."/>
            <person name="Wortman J."/>
            <person name="Nusbaum C."/>
            <person name="Birren B."/>
        </authorList>
    </citation>
    <scope>NUCLEOTIDE SEQUENCE [LARGE SCALE GENOMIC DNA]</scope>
    <source>
        <strain evidence="4">ATCC 38817</strain>
    </source>
</reference>
<dbReference type="AlphaFoldDB" id="A0A058ZAR6"/>
<name>A0A058ZAR6_FONAL</name>
<feature type="region of interest" description="Disordered" evidence="2">
    <location>
        <begin position="1"/>
        <end position="43"/>
    </location>
</feature>
<evidence type="ECO:0000313" key="5">
    <source>
        <dbReference type="Proteomes" id="UP000030693"/>
    </source>
</evidence>
<evidence type="ECO:0000256" key="1">
    <source>
        <dbReference type="PROSITE-ProRule" id="PRU00175"/>
    </source>
</evidence>
<dbReference type="RefSeq" id="XP_009494154.1">
    <property type="nucleotide sequence ID" value="XM_009495879.1"/>
</dbReference>
<accession>A0A058ZAR6</accession>
<dbReference type="GO" id="GO:0008270">
    <property type="term" value="F:zinc ion binding"/>
    <property type="evidence" value="ECO:0007669"/>
    <property type="project" value="UniProtKB-KW"/>
</dbReference>
<dbReference type="OrthoDB" id="5963at2759"/>
<keyword evidence="1" id="KW-0863">Zinc-finger</keyword>
<keyword evidence="1" id="KW-0862">Zinc</keyword>
<dbReference type="STRING" id="691883.A0A058ZAR6"/>
<protein>
    <recommendedName>
        <fullName evidence="3">RING-type domain-containing protein</fullName>
    </recommendedName>
</protein>
<feature type="region of interest" description="Disordered" evidence="2">
    <location>
        <begin position="240"/>
        <end position="273"/>
    </location>
</feature>
<gene>
    <name evidence="4" type="ORF">H696_01979</name>
</gene>